<accession>A0A016VYV5</accession>
<dbReference type="Proteomes" id="UP000024635">
    <property type="component" value="Unassembled WGS sequence"/>
</dbReference>
<keyword evidence="2" id="KW-1185">Reference proteome</keyword>
<dbReference type="EMBL" id="JARK01001339">
    <property type="protein sequence ID" value="EYC32545.1"/>
    <property type="molecule type" value="Genomic_DNA"/>
</dbReference>
<proteinExistence type="predicted"/>
<organism evidence="1 2">
    <name type="scientific">Ancylostoma ceylanicum</name>
    <dbReference type="NCBI Taxonomy" id="53326"/>
    <lineage>
        <taxon>Eukaryota</taxon>
        <taxon>Metazoa</taxon>
        <taxon>Ecdysozoa</taxon>
        <taxon>Nematoda</taxon>
        <taxon>Chromadorea</taxon>
        <taxon>Rhabditida</taxon>
        <taxon>Rhabditina</taxon>
        <taxon>Rhabditomorpha</taxon>
        <taxon>Strongyloidea</taxon>
        <taxon>Ancylostomatidae</taxon>
        <taxon>Ancylostomatinae</taxon>
        <taxon>Ancylostoma</taxon>
    </lineage>
</organism>
<dbReference type="AlphaFoldDB" id="A0A016VYV5"/>
<comment type="caution">
    <text evidence="1">The sequence shown here is derived from an EMBL/GenBank/DDBJ whole genome shotgun (WGS) entry which is preliminary data.</text>
</comment>
<evidence type="ECO:0000313" key="2">
    <source>
        <dbReference type="Proteomes" id="UP000024635"/>
    </source>
</evidence>
<protein>
    <submittedName>
        <fullName evidence="1">Uncharacterized protein</fullName>
    </submittedName>
</protein>
<name>A0A016VYV5_9BILA</name>
<evidence type="ECO:0000313" key="1">
    <source>
        <dbReference type="EMBL" id="EYC32545.1"/>
    </source>
</evidence>
<gene>
    <name evidence="1" type="primary">Acey_s0003.g1643</name>
    <name evidence="1" type="ORF">Y032_0003g1643</name>
</gene>
<reference evidence="2" key="1">
    <citation type="journal article" date="2015" name="Nat. Genet.">
        <title>The genome and transcriptome of the zoonotic hookworm Ancylostoma ceylanicum identify infection-specific gene families.</title>
        <authorList>
            <person name="Schwarz E.M."/>
            <person name="Hu Y."/>
            <person name="Antoshechkin I."/>
            <person name="Miller M.M."/>
            <person name="Sternberg P.W."/>
            <person name="Aroian R.V."/>
        </authorList>
    </citation>
    <scope>NUCLEOTIDE SEQUENCE</scope>
    <source>
        <strain evidence="2">HY135</strain>
    </source>
</reference>
<sequence>MLNASRDMLSSVNKQKLDACHCPFSPLFFAFTCAQRILSSSAATSRSPLSTSRILIGEYPEKASSLHAAALVILFYSGLFDATVESN</sequence>